<name>A0A485LHB3_9STRA</name>
<reference evidence="3" key="2">
    <citation type="submission" date="2019-06" db="EMBL/GenBank/DDBJ databases">
        <title>Genomics analysis of Aphanomyces spp. identifies a new class of oomycete effector associated with host adaptation.</title>
        <authorList>
            <person name="Gaulin E."/>
        </authorList>
    </citation>
    <scope>NUCLEOTIDE SEQUENCE</scope>
    <source>
        <strain evidence="3">CBS 578.67</strain>
    </source>
</reference>
<accession>A0A485LHB3</accession>
<protein>
    <submittedName>
        <fullName evidence="4">Aste57867_21341 protein</fullName>
    </submittedName>
</protein>
<feature type="signal peptide" evidence="2">
    <location>
        <begin position="1"/>
        <end position="18"/>
    </location>
</feature>
<evidence type="ECO:0000313" key="4">
    <source>
        <dbReference type="EMBL" id="VFT98013.1"/>
    </source>
</evidence>
<evidence type="ECO:0000256" key="1">
    <source>
        <dbReference type="SAM" id="MobiDB-lite"/>
    </source>
</evidence>
<dbReference type="EMBL" id="VJMH01006969">
    <property type="protein sequence ID" value="KAF0686867.1"/>
    <property type="molecule type" value="Genomic_DNA"/>
</dbReference>
<proteinExistence type="predicted"/>
<dbReference type="EMBL" id="CAADRA010006995">
    <property type="protein sequence ID" value="VFT98013.1"/>
    <property type="molecule type" value="Genomic_DNA"/>
</dbReference>
<evidence type="ECO:0000313" key="5">
    <source>
        <dbReference type="Proteomes" id="UP000332933"/>
    </source>
</evidence>
<dbReference type="AlphaFoldDB" id="A0A485LHB3"/>
<keyword evidence="2" id="KW-0732">Signal</keyword>
<reference evidence="4 5" key="1">
    <citation type="submission" date="2019-03" db="EMBL/GenBank/DDBJ databases">
        <authorList>
            <person name="Gaulin E."/>
            <person name="Dumas B."/>
        </authorList>
    </citation>
    <scope>NUCLEOTIDE SEQUENCE [LARGE SCALE GENOMIC DNA]</scope>
    <source>
        <strain evidence="4">CBS 568.67</strain>
    </source>
</reference>
<evidence type="ECO:0000256" key="2">
    <source>
        <dbReference type="SAM" id="SignalP"/>
    </source>
</evidence>
<feature type="compositionally biased region" description="Basic residues" evidence="1">
    <location>
        <begin position="152"/>
        <end position="165"/>
    </location>
</feature>
<gene>
    <name evidence="4" type="primary">Aste57867_21341</name>
    <name evidence="3" type="ORF">As57867_021272</name>
    <name evidence="4" type="ORF">ASTE57867_21341</name>
</gene>
<organism evidence="4 5">
    <name type="scientific">Aphanomyces stellatus</name>
    <dbReference type="NCBI Taxonomy" id="120398"/>
    <lineage>
        <taxon>Eukaryota</taxon>
        <taxon>Sar</taxon>
        <taxon>Stramenopiles</taxon>
        <taxon>Oomycota</taxon>
        <taxon>Saprolegniomycetes</taxon>
        <taxon>Saprolegniales</taxon>
        <taxon>Verrucalvaceae</taxon>
        <taxon>Aphanomyces</taxon>
    </lineage>
</organism>
<evidence type="ECO:0000313" key="3">
    <source>
        <dbReference type="EMBL" id="KAF0686867.1"/>
    </source>
</evidence>
<feature type="region of interest" description="Disordered" evidence="1">
    <location>
        <begin position="132"/>
        <end position="165"/>
    </location>
</feature>
<sequence>MFTKIALAATCALAVVSGQDDYSNTWDKIASRRPYIDTTPYGSDLLGEILIKLNITHVDSDPLEDDEYNNAVDIIKGLLIGEYQISNPKTFKSEVSDVLARLTPEDFEQLTDDVFTELMRTFVKSTFGLGGTDDTEDSVTEAPTTAAPMTPMKKKAHRRGATWGV</sequence>
<feature type="compositionally biased region" description="Low complexity" evidence="1">
    <location>
        <begin position="142"/>
        <end position="151"/>
    </location>
</feature>
<dbReference type="OrthoDB" id="77875at2759"/>
<dbReference type="Proteomes" id="UP000332933">
    <property type="component" value="Unassembled WGS sequence"/>
</dbReference>
<keyword evidence="5" id="KW-1185">Reference proteome</keyword>
<feature type="chain" id="PRO_5036116515" evidence="2">
    <location>
        <begin position="19"/>
        <end position="165"/>
    </location>
</feature>